<proteinExistence type="predicted"/>
<feature type="compositionally biased region" description="Polar residues" evidence="1">
    <location>
        <begin position="79"/>
        <end position="91"/>
    </location>
</feature>
<comment type="caution">
    <text evidence="2">The sequence shown here is derived from an EMBL/GenBank/DDBJ whole genome shotgun (WGS) entry which is preliminary data.</text>
</comment>
<sequence length="112" mass="12539">VIRNDFGVQQARSKEILTALAERSTLHDISRGAMIPPCLLHLPPLSAVVGYRWPSTGLDIFHSPSKPTRSSLEMDTRLTRLSSPRSEQSTPELLAMHDRKSQFHRINSGSHI</sequence>
<gene>
    <name evidence="2" type="ORF">JMJ77_013276</name>
</gene>
<evidence type="ECO:0000313" key="2">
    <source>
        <dbReference type="EMBL" id="KAG7050530.1"/>
    </source>
</evidence>
<protein>
    <submittedName>
        <fullName evidence="2">Uncharacterized protein</fullName>
    </submittedName>
</protein>
<reference evidence="2" key="1">
    <citation type="submission" date="2021-05" db="EMBL/GenBank/DDBJ databases">
        <title>Comparative genomics of three Colletotrichum scovillei strains and genetic complementation revealed genes involved fungal growth and virulence on chili pepper.</title>
        <authorList>
            <person name="Hsieh D.-K."/>
            <person name="Chuang S.-C."/>
            <person name="Chen C.-Y."/>
            <person name="Chao Y.-T."/>
            <person name="Lu M.-Y.J."/>
            <person name="Lee M.-H."/>
            <person name="Shih M.-C."/>
        </authorList>
    </citation>
    <scope>NUCLEOTIDE SEQUENCE</scope>
    <source>
        <strain evidence="2">Coll-153</strain>
    </source>
</reference>
<organism evidence="2 3">
    <name type="scientific">Colletotrichum scovillei</name>
    <dbReference type="NCBI Taxonomy" id="1209932"/>
    <lineage>
        <taxon>Eukaryota</taxon>
        <taxon>Fungi</taxon>
        <taxon>Dikarya</taxon>
        <taxon>Ascomycota</taxon>
        <taxon>Pezizomycotina</taxon>
        <taxon>Sordariomycetes</taxon>
        <taxon>Hypocreomycetidae</taxon>
        <taxon>Glomerellales</taxon>
        <taxon>Glomerellaceae</taxon>
        <taxon>Colletotrichum</taxon>
        <taxon>Colletotrichum acutatum species complex</taxon>
    </lineage>
</organism>
<accession>A0A9P7R5E1</accession>
<dbReference type="EMBL" id="JAESDN010000005">
    <property type="protein sequence ID" value="KAG7050530.1"/>
    <property type="molecule type" value="Genomic_DNA"/>
</dbReference>
<feature type="region of interest" description="Disordered" evidence="1">
    <location>
        <begin position="64"/>
        <end position="112"/>
    </location>
</feature>
<evidence type="ECO:0000313" key="3">
    <source>
        <dbReference type="Proteomes" id="UP000699042"/>
    </source>
</evidence>
<feature type="non-terminal residue" evidence="2">
    <location>
        <position position="112"/>
    </location>
</feature>
<name>A0A9P7R5E1_9PEZI</name>
<evidence type="ECO:0000256" key="1">
    <source>
        <dbReference type="SAM" id="MobiDB-lite"/>
    </source>
</evidence>
<dbReference type="AlphaFoldDB" id="A0A9P7R5E1"/>
<dbReference type="Proteomes" id="UP000699042">
    <property type="component" value="Unassembled WGS sequence"/>
</dbReference>
<keyword evidence="3" id="KW-1185">Reference proteome</keyword>